<evidence type="ECO:0000256" key="1">
    <source>
        <dbReference type="SAM" id="Phobius"/>
    </source>
</evidence>
<keyword evidence="1" id="KW-0812">Transmembrane</keyword>
<dbReference type="AlphaFoldDB" id="A0ABD1IHA8"/>
<accession>A0ABD1IHA8</accession>
<dbReference type="Pfam" id="PF03140">
    <property type="entry name" value="DUF247"/>
    <property type="match status" value="1"/>
</dbReference>
<sequence>MADIDEEPPGEGAVGVDIPDIVEETPAAVKVGIPKSQPHMLYKVPVQVKRDKKYIYEPEVVPLGPYHHRGHPQLQLVEPLKNELLDMICTDAVRKNFLLSKICERIHEIKHFYGGADGYDDKELSEMMLRDACFLICNMQGSETSNLIRRRLGMSGMLFMYRDIRMLENQIPLWLIALIHPDHESLLSQYLNLIVYGDDIRTTRRNEGGEELVVFGGYTRITQLPWGNGNGEEPLHLLDAWYRILLGRNETREKSSCFSRIIKKCNQASAGKRSSTTVWRMVNSPFRSATDLKAKGIHFRRSSHCLTDIKFFSFAFYAELQLPSFYVTNSSKVYFSNLIAFEMSPEREPVFGLTCYFNFMKALIHNANDVKVLREKGILYGLLPSDEDVVQLFKSIDTYGYPNRGLFLDVKMRIEEHCNNKARRWMADLINTNFRSPWTVIALVAATFLLCLTFLQTYFTINPRN</sequence>
<dbReference type="PANTHER" id="PTHR31549:SF129">
    <property type="entry name" value="DUF4220 DOMAIN-CONTAINING PROTEIN"/>
    <property type="match status" value="1"/>
</dbReference>
<comment type="caution">
    <text evidence="2">The sequence shown here is derived from an EMBL/GenBank/DDBJ whole genome shotgun (WGS) entry which is preliminary data.</text>
</comment>
<gene>
    <name evidence="2" type="ORF">AAHA92_03509</name>
</gene>
<evidence type="ECO:0000313" key="3">
    <source>
        <dbReference type="Proteomes" id="UP001567538"/>
    </source>
</evidence>
<keyword evidence="1" id="KW-1133">Transmembrane helix</keyword>
<organism evidence="2 3">
    <name type="scientific">Salvia divinorum</name>
    <name type="common">Maria pastora</name>
    <name type="synonym">Diviner's sage</name>
    <dbReference type="NCBI Taxonomy" id="28513"/>
    <lineage>
        <taxon>Eukaryota</taxon>
        <taxon>Viridiplantae</taxon>
        <taxon>Streptophyta</taxon>
        <taxon>Embryophyta</taxon>
        <taxon>Tracheophyta</taxon>
        <taxon>Spermatophyta</taxon>
        <taxon>Magnoliopsida</taxon>
        <taxon>eudicotyledons</taxon>
        <taxon>Gunneridae</taxon>
        <taxon>Pentapetalae</taxon>
        <taxon>asterids</taxon>
        <taxon>lamiids</taxon>
        <taxon>Lamiales</taxon>
        <taxon>Lamiaceae</taxon>
        <taxon>Nepetoideae</taxon>
        <taxon>Mentheae</taxon>
        <taxon>Salviinae</taxon>
        <taxon>Salvia</taxon>
        <taxon>Salvia subgen. Calosphace</taxon>
    </lineage>
</organism>
<protein>
    <submittedName>
        <fullName evidence="2">UPF0481 protein</fullName>
    </submittedName>
</protein>
<dbReference type="EMBL" id="JBEAFC010000002">
    <property type="protein sequence ID" value="KAL1568105.1"/>
    <property type="molecule type" value="Genomic_DNA"/>
</dbReference>
<dbReference type="PANTHER" id="PTHR31549">
    <property type="entry name" value="PROTEIN, PUTATIVE (DUF247)-RELATED-RELATED"/>
    <property type="match status" value="1"/>
</dbReference>
<keyword evidence="1" id="KW-0472">Membrane</keyword>
<reference evidence="2 3" key="1">
    <citation type="submission" date="2024-06" db="EMBL/GenBank/DDBJ databases">
        <title>A chromosome level genome sequence of Diviner's sage (Salvia divinorum).</title>
        <authorList>
            <person name="Ford S.A."/>
            <person name="Ro D.-K."/>
            <person name="Ness R.W."/>
            <person name="Phillips M.A."/>
        </authorList>
    </citation>
    <scope>NUCLEOTIDE SEQUENCE [LARGE SCALE GENOMIC DNA]</scope>
    <source>
        <strain evidence="2">SAF-2024a</strain>
        <tissue evidence="2">Leaf</tissue>
    </source>
</reference>
<name>A0ABD1IHA8_SALDI</name>
<dbReference type="InterPro" id="IPR004158">
    <property type="entry name" value="DUF247_pln"/>
</dbReference>
<dbReference type="Proteomes" id="UP001567538">
    <property type="component" value="Unassembled WGS sequence"/>
</dbReference>
<keyword evidence="3" id="KW-1185">Reference proteome</keyword>
<feature type="transmembrane region" description="Helical" evidence="1">
    <location>
        <begin position="438"/>
        <end position="461"/>
    </location>
</feature>
<proteinExistence type="predicted"/>
<evidence type="ECO:0000313" key="2">
    <source>
        <dbReference type="EMBL" id="KAL1568105.1"/>
    </source>
</evidence>